<feature type="region of interest" description="Disordered" evidence="1">
    <location>
        <begin position="425"/>
        <end position="457"/>
    </location>
</feature>
<dbReference type="GeneID" id="36592452"/>
<accession>A0A2J6TWI4</accession>
<sequence length="614" mass="65779">MAGSLPQPRVSKNTQNTQLNYELPHRIHTAKVYPILSSNGSTVILYGHENGVKLVWRGGRSFKSSQDSSAPAKKANGTGNAVISLDSDDEGDSGKAFEDKPEFEDEEKELDPSRPYPGILQELDLHFGTDVLHLTVLPDPVLKADGPSWHGLESLKQKIVFTAACADNSLRFVIVPLAPPSPKSKGRPELRSDFTLATAGKGTWGETVVLLNGHQKPSGGVTMTLEVVTEKSQGSTPAETQIIIASHSREVTGRLLLFRITLKSPRPALEPFQSVFLASPAKSISFNPSLSRQNTSHLLVADTIGVCRIYDYKASIKVTEDPDSPATEGTWLLSLYTGFQSTKTDSQASPLGTHAGFGRKTIIDAQWVSAGRAVIVLLSDGQWAIWDIEGVGPGASQGLLSRHQGVKGGSRSEYSLTGYIDAATKSRTSGPPQITTSKFAPMTPGTRKSTEPFGSRGSNVAMRGQISVLEVPASSPTSPSEESVLFWLGETFTIIPNLSKYWTANASKKSGSGLFAGAAGVRAIKLDSVELQGERCSAVAQIPKSSTGTQSDIVIVAEHRFVILSTGKQARQSEGRMVLVEKTTNGGVGELDVVGIEQALARMENGMDVRRKIF</sequence>
<evidence type="ECO:0000256" key="1">
    <source>
        <dbReference type="SAM" id="MobiDB-lite"/>
    </source>
</evidence>
<dbReference type="InParanoid" id="A0A2J6TWI4"/>
<dbReference type="SUPFAM" id="SSF50978">
    <property type="entry name" value="WD40 repeat-like"/>
    <property type="match status" value="1"/>
</dbReference>
<dbReference type="STRING" id="1095630.A0A2J6TWI4"/>
<dbReference type="InterPro" id="IPR015943">
    <property type="entry name" value="WD40/YVTN_repeat-like_dom_sf"/>
</dbReference>
<evidence type="ECO:0008006" key="4">
    <source>
        <dbReference type="Google" id="ProtNLM"/>
    </source>
</evidence>
<proteinExistence type="predicted"/>
<dbReference type="RefSeq" id="XP_024744293.1">
    <property type="nucleotide sequence ID" value="XM_024884375.1"/>
</dbReference>
<organism evidence="2 3">
    <name type="scientific">Hyaloscypha bicolor E</name>
    <dbReference type="NCBI Taxonomy" id="1095630"/>
    <lineage>
        <taxon>Eukaryota</taxon>
        <taxon>Fungi</taxon>
        <taxon>Dikarya</taxon>
        <taxon>Ascomycota</taxon>
        <taxon>Pezizomycotina</taxon>
        <taxon>Leotiomycetes</taxon>
        <taxon>Helotiales</taxon>
        <taxon>Hyaloscyphaceae</taxon>
        <taxon>Hyaloscypha</taxon>
        <taxon>Hyaloscypha bicolor</taxon>
    </lineage>
</organism>
<dbReference type="Gene3D" id="2.130.10.10">
    <property type="entry name" value="YVTN repeat-like/Quinoprotein amine dehydrogenase"/>
    <property type="match status" value="1"/>
</dbReference>
<feature type="compositionally biased region" description="Polar residues" evidence="1">
    <location>
        <begin position="425"/>
        <end position="438"/>
    </location>
</feature>
<dbReference type="OrthoDB" id="5323870at2759"/>
<gene>
    <name evidence="2" type="ORF">K444DRAFT_639363</name>
</gene>
<dbReference type="EMBL" id="KZ613740">
    <property type="protein sequence ID" value="PMD67389.1"/>
    <property type="molecule type" value="Genomic_DNA"/>
</dbReference>
<feature type="region of interest" description="Disordered" evidence="1">
    <location>
        <begin position="1"/>
        <end position="21"/>
    </location>
</feature>
<protein>
    <recommendedName>
        <fullName evidence="4">Nucleoporin NUP37</fullName>
    </recommendedName>
</protein>
<reference evidence="2 3" key="1">
    <citation type="submission" date="2016-04" db="EMBL/GenBank/DDBJ databases">
        <title>A degradative enzymes factory behind the ericoid mycorrhizal symbiosis.</title>
        <authorList>
            <consortium name="DOE Joint Genome Institute"/>
            <person name="Martino E."/>
            <person name="Morin E."/>
            <person name="Grelet G."/>
            <person name="Kuo A."/>
            <person name="Kohler A."/>
            <person name="Daghino S."/>
            <person name="Barry K."/>
            <person name="Choi C."/>
            <person name="Cichocki N."/>
            <person name="Clum A."/>
            <person name="Copeland A."/>
            <person name="Hainaut M."/>
            <person name="Haridas S."/>
            <person name="Labutti K."/>
            <person name="Lindquist E."/>
            <person name="Lipzen A."/>
            <person name="Khouja H.-R."/>
            <person name="Murat C."/>
            <person name="Ohm R."/>
            <person name="Olson A."/>
            <person name="Spatafora J."/>
            <person name="Veneault-Fourrey C."/>
            <person name="Henrissat B."/>
            <person name="Grigoriev I."/>
            <person name="Martin F."/>
            <person name="Perotto S."/>
        </authorList>
    </citation>
    <scope>NUCLEOTIDE SEQUENCE [LARGE SCALE GENOMIC DNA]</scope>
    <source>
        <strain evidence="2 3">E</strain>
    </source>
</reference>
<feature type="region of interest" description="Disordered" evidence="1">
    <location>
        <begin position="64"/>
        <end position="115"/>
    </location>
</feature>
<name>A0A2J6TWI4_9HELO</name>
<evidence type="ECO:0000313" key="3">
    <source>
        <dbReference type="Proteomes" id="UP000235371"/>
    </source>
</evidence>
<dbReference type="Proteomes" id="UP000235371">
    <property type="component" value="Unassembled WGS sequence"/>
</dbReference>
<feature type="compositionally biased region" description="Polar residues" evidence="1">
    <location>
        <begin position="10"/>
        <end position="20"/>
    </location>
</feature>
<evidence type="ECO:0000313" key="2">
    <source>
        <dbReference type="EMBL" id="PMD67389.1"/>
    </source>
</evidence>
<keyword evidence="3" id="KW-1185">Reference proteome</keyword>
<dbReference type="AlphaFoldDB" id="A0A2J6TWI4"/>
<dbReference type="InterPro" id="IPR036322">
    <property type="entry name" value="WD40_repeat_dom_sf"/>
</dbReference>